<protein>
    <recommendedName>
        <fullName evidence="1">F-box domain-containing protein</fullName>
    </recommendedName>
</protein>
<dbReference type="Proteomes" id="UP000008021">
    <property type="component" value="Chromosome 7"/>
</dbReference>
<accession>A0A0E0EFW2</accession>
<dbReference type="AlphaFoldDB" id="A0A0E0EFW2"/>
<reference evidence="2" key="1">
    <citation type="submission" date="2015-04" db="UniProtKB">
        <authorList>
            <consortium name="EnsemblPlants"/>
        </authorList>
    </citation>
    <scope>IDENTIFICATION</scope>
</reference>
<dbReference type="Gene3D" id="1.20.1280.50">
    <property type="match status" value="1"/>
</dbReference>
<reference evidence="2" key="2">
    <citation type="submission" date="2018-05" db="EMBL/GenBank/DDBJ databases">
        <title>OmerRS3 (Oryza meridionalis Reference Sequence Version 3).</title>
        <authorList>
            <person name="Zhang J."/>
            <person name="Kudrna D."/>
            <person name="Lee S."/>
            <person name="Talag J."/>
            <person name="Welchert J."/>
            <person name="Wing R.A."/>
        </authorList>
    </citation>
    <scope>NUCLEOTIDE SEQUENCE [LARGE SCALE GENOMIC DNA]</scope>
    <source>
        <strain evidence="2">cv. OR44</strain>
    </source>
</reference>
<dbReference type="GO" id="GO:0031146">
    <property type="term" value="P:SCF-dependent proteasomal ubiquitin-dependent protein catabolic process"/>
    <property type="evidence" value="ECO:0007669"/>
    <property type="project" value="TreeGrafter"/>
</dbReference>
<evidence type="ECO:0000259" key="1">
    <source>
        <dbReference type="Pfam" id="PF00646"/>
    </source>
</evidence>
<sequence>MVKQRQRASNLAIDGDLTHEILLRLPAKTVLCCSAVCKAWHRITTNPTFLSDHVHHRPLEALLYNSFGKAADKIDMELDVFSFAVHHHAAGIGHYVICNPTTRQWAELAQLTGG</sequence>
<keyword evidence="3" id="KW-1185">Reference proteome</keyword>
<evidence type="ECO:0000313" key="3">
    <source>
        <dbReference type="Proteomes" id="UP000008021"/>
    </source>
</evidence>
<dbReference type="SUPFAM" id="SSF81383">
    <property type="entry name" value="F-box domain"/>
    <property type="match status" value="1"/>
</dbReference>
<dbReference type="PANTHER" id="PTHR46301">
    <property type="entry name" value="F-BOX/KELCH-REPEAT PROTEIN"/>
    <property type="match status" value="1"/>
</dbReference>
<dbReference type="Pfam" id="PF00646">
    <property type="entry name" value="F-box"/>
    <property type="match status" value="1"/>
</dbReference>
<proteinExistence type="predicted"/>
<dbReference type="CDD" id="cd22157">
    <property type="entry name" value="F-box_AtFBW1-like"/>
    <property type="match status" value="1"/>
</dbReference>
<dbReference type="HOGENOM" id="CLU_2125051_0_0_1"/>
<dbReference type="GO" id="GO:0004842">
    <property type="term" value="F:ubiquitin-protein transferase activity"/>
    <property type="evidence" value="ECO:0007669"/>
    <property type="project" value="TreeGrafter"/>
</dbReference>
<name>A0A0E0EFW2_9ORYZ</name>
<feature type="domain" description="F-box" evidence="1">
    <location>
        <begin position="16"/>
        <end position="50"/>
    </location>
</feature>
<evidence type="ECO:0000313" key="2">
    <source>
        <dbReference type="EnsemblPlants" id="OMERI07G22290.1"/>
    </source>
</evidence>
<dbReference type="PANTHER" id="PTHR46301:SF84">
    <property type="entry name" value="F-BOX ONLY PROTEIN 13"/>
    <property type="match status" value="1"/>
</dbReference>
<dbReference type="InterPro" id="IPR001810">
    <property type="entry name" value="F-box_dom"/>
</dbReference>
<dbReference type="eggNOG" id="ENOG502ST6V">
    <property type="taxonomic scope" value="Eukaryota"/>
</dbReference>
<dbReference type="Gramene" id="OMERI07G22290.1">
    <property type="protein sequence ID" value="OMERI07G22290.1"/>
    <property type="gene ID" value="OMERI07G22290"/>
</dbReference>
<dbReference type="EnsemblPlants" id="OMERI07G22290.1">
    <property type="protein sequence ID" value="OMERI07G22290.1"/>
    <property type="gene ID" value="OMERI07G22290"/>
</dbReference>
<dbReference type="InterPro" id="IPR036047">
    <property type="entry name" value="F-box-like_dom_sf"/>
</dbReference>
<organism evidence="2">
    <name type="scientific">Oryza meridionalis</name>
    <dbReference type="NCBI Taxonomy" id="40149"/>
    <lineage>
        <taxon>Eukaryota</taxon>
        <taxon>Viridiplantae</taxon>
        <taxon>Streptophyta</taxon>
        <taxon>Embryophyta</taxon>
        <taxon>Tracheophyta</taxon>
        <taxon>Spermatophyta</taxon>
        <taxon>Magnoliopsida</taxon>
        <taxon>Liliopsida</taxon>
        <taxon>Poales</taxon>
        <taxon>Poaceae</taxon>
        <taxon>BOP clade</taxon>
        <taxon>Oryzoideae</taxon>
        <taxon>Oryzeae</taxon>
        <taxon>Oryzinae</taxon>
        <taxon>Oryza</taxon>
    </lineage>
</organism>